<evidence type="ECO:0000256" key="12">
    <source>
        <dbReference type="ARBA" id="ARBA00023211"/>
    </source>
</evidence>
<dbReference type="InterPro" id="IPR041663">
    <property type="entry name" value="DisA/LigA_HHH"/>
</dbReference>
<comment type="similarity">
    <text evidence="14 15">Belongs to the NAD-dependent DNA ligase family. LigA subfamily.</text>
</comment>
<keyword evidence="19" id="KW-1185">Reference proteome</keyword>
<keyword evidence="4 15" id="KW-0436">Ligase</keyword>
<dbReference type="Pfam" id="PF22745">
    <property type="entry name" value="Nlig-Ia"/>
    <property type="match status" value="1"/>
</dbReference>
<dbReference type="InterPro" id="IPR013839">
    <property type="entry name" value="DNAligase_adenylation"/>
</dbReference>
<dbReference type="InterPro" id="IPR010994">
    <property type="entry name" value="RuvA_2-like"/>
</dbReference>
<dbReference type="Pfam" id="PF12826">
    <property type="entry name" value="HHH_2"/>
    <property type="match status" value="1"/>
</dbReference>
<dbReference type="FunFam" id="3.30.470.30:FF:000001">
    <property type="entry name" value="DNA ligase"/>
    <property type="match status" value="1"/>
</dbReference>
<evidence type="ECO:0000256" key="5">
    <source>
        <dbReference type="ARBA" id="ARBA00022705"/>
    </source>
</evidence>
<dbReference type="EMBL" id="AGEG01000003">
    <property type="protein sequence ID" value="EHR37868.1"/>
    <property type="molecule type" value="Genomic_DNA"/>
</dbReference>
<comment type="function">
    <text evidence="1 15">DNA ligase that catalyzes the formation of phosphodiester linkages between 5'-phosphoryl and 3'-hydroxyl groups in double-stranded DNA using NAD as a coenzyme and as the energy source for the reaction. It is essential for DNA replication and repair of damaged DNA.</text>
</comment>
<dbReference type="STRING" id="883113.HMPREF9708_00497"/>
<evidence type="ECO:0000256" key="14">
    <source>
        <dbReference type="ARBA" id="ARBA00060881"/>
    </source>
</evidence>
<sequence>MENIQSHLNDLKNQLNEYAYHYYVLDESLISDAEYDRLYQELLELERKHPEWITPDSPTQRIGDQLIEGFEKVKHAETMYSLANAFNRADLTRFIDRIEAMVGQGVTFVCECKIDGLAIAVTYQEGQLIRGATRGNGSIGEDITQNLRTIPSIPLKLRQPVTGEFRGEAYMPKAVFMKLNQQREETAQPPLANPRNAAAGALRQINPRKAAERELNVFMYGAAQTEGVQMDSQVELFEAFEKMGLRTNPLRQECQNLDEIWEFIEQVGQQRHDLPYEIDGVVIKVNQFAQQDLLGYTVKAPRWAIAYKFPAEMAQTRILSIDWSVGRTGVVTPTAVMEPVKLAGTTVQRASLHNVDLIRQLDVRLGDLVSIHKAGDIIPEVTQVLKDQRSTTSQPLMFPETCPICSQELVQLEGEVAIRCVNPNCPAQRLAQISHFVSRNAMNITGLGEKVVQQLIDIKLIETAADLYYLSVDDLLKIDHFKEKSAKKLYLAIQSSKGNSLERLLFGLGIRHVGVKAARLIAQKFGTIDAVMGAGPDQIEQIDGVGPMISRSLSSYFQQDDSRKMVERLKEAGLNLTYMGVSEERQDVNSDWLDQTIVLTGSLSHFTRDQAKQMLEGLGAKVTGSVSKKTDVLIYGDSPGSKLDKAQNLGITTMDELTFVSKLEESGVILDEREN</sequence>
<evidence type="ECO:0000256" key="15">
    <source>
        <dbReference type="HAMAP-Rule" id="MF_01588"/>
    </source>
</evidence>
<feature type="binding site" evidence="15">
    <location>
        <position position="134"/>
    </location>
    <ligand>
        <name>NAD(+)</name>
        <dbReference type="ChEBI" id="CHEBI:57540"/>
    </ligand>
</feature>
<dbReference type="InterPro" id="IPR001679">
    <property type="entry name" value="DNA_ligase"/>
</dbReference>
<dbReference type="PANTHER" id="PTHR23389:SF9">
    <property type="entry name" value="DNA LIGASE"/>
    <property type="match status" value="1"/>
</dbReference>
<dbReference type="SMART" id="SM00532">
    <property type="entry name" value="LIGANc"/>
    <property type="match status" value="1"/>
</dbReference>
<dbReference type="GO" id="GO:0006260">
    <property type="term" value="P:DNA replication"/>
    <property type="evidence" value="ECO:0007669"/>
    <property type="project" value="UniProtKB-KW"/>
</dbReference>
<keyword evidence="10 15" id="KW-0520">NAD</keyword>
<evidence type="ECO:0000256" key="3">
    <source>
        <dbReference type="ARBA" id="ARBA00013308"/>
    </source>
</evidence>
<evidence type="ECO:0000256" key="2">
    <source>
        <dbReference type="ARBA" id="ARBA00012722"/>
    </source>
</evidence>
<dbReference type="PROSITE" id="PS01056">
    <property type="entry name" value="DNA_LIGASE_N2"/>
    <property type="match status" value="1"/>
</dbReference>
<dbReference type="SMART" id="SM00292">
    <property type="entry name" value="BRCT"/>
    <property type="match status" value="1"/>
</dbReference>
<evidence type="ECO:0000259" key="17">
    <source>
        <dbReference type="PROSITE" id="PS50172"/>
    </source>
</evidence>
<dbReference type="PATRIC" id="fig|883113.3.peg.499"/>
<feature type="binding site" evidence="15">
    <location>
        <begin position="32"/>
        <end position="36"/>
    </location>
    <ligand>
        <name>NAD(+)</name>
        <dbReference type="ChEBI" id="CHEBI:57540"/>
    </ligand>
</feature>
<dbReference type="InterPro" id="IPR033136">
    <property type="entry name" value="DNA_ligase_CS"/>
</dbReference>
<keyword evidence="11 15" id="KW-0234">DNA repair</keyword>
<dbReference type="FunFam" id="1.10.287.610:FF:000002">
    <property type="entry name" value="DNA ligase"/>
    <property type="match status" value="1"/>
</dbReference>
<dbReference type="CDD" id="cd00114">
    <property type="entry name" value="LIGANc"/>
    <property type="match status" value="1"/>
</dbReference>
<dbReference type="NCBIfam" id="NF005932">
    <property type="entry name" value="PRK07956.1"/>
    <property type="match status" value="1"/>
</dbReference>
<dbReference type="AlphaFoldDB" id="H3NI69"/>
<dbReference type="SUPFAM" id="SSF56091">
    <property type="entry name" value="DNA ligase/mRNA capping enzyme, catalytic domain"/>
    <property type="match status" value="1"/>
</dbReference>
<dbReference type="Pfam" id="PF01653">
    <property type="entry name" value="DNA_ligase_aden"/>
    <property type="match status" value="1"/>
</dbReference>
<feature type="binding site" evidence="15">
    <location>
        <position position="405"/>
    </location>
    <ligand>
        <name>Zn(2+)</name>
        <dbReference type="ChEBI" id="CHEBI:29105"/>
    </ligand>
</feature>
<dbReference type="FunFam" id="1.10.150.20:FF:000007">
    <property type="entry name" value="DNA ligase"/>
    <property type="match status" value="1"/>
</dbReference>
<dbReference type="GO" id="GO:0005829">
    <property type="term" value="C:cytosol"/>
    <property type="evidence" value="ECO:0007669"/>
    <property type="project" value="TreeGrafter"/>
</dbReference>
<dbReference type="RefSeq" id="WP_006308508.1">
    <property type="nucleotide sequence ID" value="NZ_JH601133.1"/>
</dbReference>
<dbReference type="FunFam" id="2.40.50.140:FF:000012">
    <property type="entry name" value="DNA ligase"/>
    <property type="match status" value="1"/>
</dbReference>
<evidence type="ECO:0000256" key="1">
    <source>
        <dbReference type="ARBA" id="ARBA00004067"/>
    </source>
</evidence>
<dbReference type="Proteomes" id="UP000006190">
    <property type="component" value="Unassembled WGS sequence"/>
</dbReference>
<evidence type="ECO:0000256" key="11">
    <source>
        <dbReference type="ARBA" id="ARBA00023204"/>
    </source>
</evidence>
<dbReference type="InterPro" id="IPR018239">
    <property type="entry name" value="DNA_ligase_AS"/>
</dbReference>
<dbReference type="InterPro" id="IPR001357">
    <property type="entry name" value="BRCT_dom"/>
</dbReference>
<keyword evidence="5 15" id="KW-0235">DNA replication</keyword>
<dbReference type="InterPro" id="IPR036420">
    <property type="entry name" value="BRCT_dom_sf"/>
</dbReference>
<evidence type="ECO:0000313" key="18">
    <source>
        <dbReference type="EMBL" id="EHR37868.1"/>
    </source>
</evidence>
<comment type="caution">
    <text evidence="18">The sequence shown here is derived from an EMBL/GenBank/DDBJ whole genome shotgun (WGS) entry which is preliminary data.</text>
</comment>
<dbReference type="CDD" id="cd17748">
    <property type="entry name" value="BRCT_DNA_ligase_like"/>
    <property type="match status" value="1"/>
</dbReference>
<dbReference type="SMART" id="SM00278">
    <property type="entry name" value="HhH1"/>
    <property type="match status" value="3"/>
</dbReference>
<keyword evidence="12 15" id="KW-0464">Manganese</keyword>
<comment type="cofactor">
    <cofactor evidence="15">
        <name>Mg(2+)</name>
        <dbReference type="ChEBI" id="CHEBI:18420"/>
    </cofactor>
    <cofactor evidence="15">
        <name>Mn(2+)</name>
        <dbReference type="ChEBI" id="CHEBI:29035"/>
    </cofactor>
</comment>
<dbReference type="EC" id="6.5.1.2" evidence="2 15"/>
<dbReference type="SUPFAM" id="SSF50249">
    <property type="entry name" value="Nucleic acid-binding proteins"/>
    <property type="match status" value="1"/>
</dbReference>
<dbReference type="GO" id="GO:0006281">
    <property type="term" value="P:DNA repair"/>
    <property type="evidence" value="ECO:0007669"/>
    <property type="project" value="UniProtKB-KW"/>
</dbReference>
<dbReference type="PANTHER" id="PTHR23389">
    <property type="entry name" value="CHROMOSOME TRANSMISSION FIDELITY FACTOR 18"/>
    <property type="match status" value="1"/>
</dbReference>
<dbReference type="PROSITE" id="PS50172">
    <property type="entry name" value="BRCT"/>
    <property type="match status" value="1"/>
</dbReference>
<dbReference type="PROSITE" id="PS01055">
    <property type="entry name" value="DNA_LIGASE_N1"/>
    <property type="match status" value="1"/>
</dbReference>
<organism evidence="18 19">
    <name type="scientific">Facklamia languida CCUG 37842</name>
    <dbReference type="NCBI Taxonomy" id="883113"/>
    <lineage>
        <taxon>Bacteria</taxon>
        <taxon>Bacillati</taxon>
        <taxon>Bacillota</taxon>
        <taxon>Bacilli</taxon>
        <taxon>Lactobacillales</taxon>
        <taxon>Aerococcaceae</taxon>
        <taxon>Facklamia</taxon>
    </lineage>
</organism>
<evidence type="ECO:0000256" key="7">
    <source>
        <dbReference type="ARBA" id="ARBA00022763"/>
    </source>
</evidence>
<dbReference type="HOGENOM" id="CLU_007764_2_1_9"/>
<keyword evidence="9 15" id="KW-0460">Magnesium</keyword>
<dbReference type="InterPro" id="IPR004149">
    <property type="entry name" value="Znf_DNAligase_C4"/>
</dbReference>
<evidence type="ECO:0000256" key="4">
    <source>
        <dbReference type="ARBA" id="ARBA00022598"/>
    </source>
</evidence>
<comment type="catalytic activity">
    <reaction evidence="13 15 16">
        <text>NAD(+) + (deoxyribonucleotide)n-3'-hydroxyl + 5'-phospho-(deoxyribonucleotide)m = (deoxyribonucleotide)n+m + AMP + beta-nicotinamide D-nucleotide.</text>
        <dbReference type="EC" id="6.5.1.2"/>
    </reaction>
</comment>
<evidence type="ECO:0000256" key="8">
    <source>
        <dbReference type="ARBA" id="ARBA00022833"/>
    </source>
</evidence>
<dbReference type="PIRSF" id="PIRSF001604">
    <property type="entry name" value="LigA"/>
    <property type="match status" value="1"/>
</dbReference>
<feature type="binding site" evidence="15">
    <location>
        <position position="425"/>
    </location>
    <ligand>
        <name>Zn(2+)</name>
        <dbReference type="ChEBI" id="CHEBI:29105"/>
    </ligand>
</feature>
<keyword evidence="6 15" id="KW-0479">Metal-binding</keyword>
<dbReference type="Gene3D" id="1.10.287.610">
    <property type="entry name" value="Helix hairpin bin"/>
    <property type="match status" value="1"/>
</dbReference>
<proteinExistence type="inferred from homology"/>
<evidence type="ECO:0000256" key="9">
    <source>
        <dbReference type="ARBA" id="ARBA00022842"/>
    </source>
</evidence>
<feature type="binding site" evidence="15">
    <location>
        <position position="420"/>
    </location>
    <ligand>
        <name>Zn(2+)</name>
        <dbReference type="ChEBI" id="CHEBI:29105"/>
    </ligand>
</feature>
<gene>
    <name evidence="15" type="primary">ligA</name>
    <name evidence="18" type="ORF">HMPREF9708_00497</name>
</gene>
<evidence type="ECO:0000256" key="16">
    <source>
        <dbReference type="RuleBase" id="RU000618"/>
    </source>
</evidence>
<feature type="binding site" evidence="15">
    <location>
        <position position="308"/>
    </location>
    <ligand>
        <name>NAD(+)</name>
        <dbReference type="ChEBI" id="CHEBI:57540"/>
    </ligand>
</feature>
<dbReference type="GO" id="GO:0003911">
    <property type="term" value="F:DNA ligase (NAD+) activity"/>
    <property type="evidence" value="ECO:0007669"/>
    <property type="project" value="UniProtKB-UniRule"/>
</dbReference>
<dbReference type="InterPro" id="IPR012340">
    <property type="entry name" value="NA-bd_OB-fold"/>
</dbReference>
<dbReference type="Gene3D" id="3.30.470.30">
    <property type="entry name" value="DNA ligase/mRNA capping enzyme"/>
    <property type="match status" value="1"/>
</dbReference>
<dbReference type="eggNOG" id="COG0272">
    <property type="taxonomic scope" value="Bacteria"/>
</dbReference>
<dbReference type="InterPro" id="IPR004150">
    <property type="entry name" value="NAD_DNA_ligase_OB"/>
</dbReference>
<dbReference type="GO" id="GO:0003677">
    <property type="term" value="F:DNA binding"/>
    <property type="evidence" value="ECO:0007669"/>
    <property type="project" value="InterPro"/>
</dbReference>
<feature type="domain" description="BRCT" evidence="17">
    <location>
        <begin position="596"/>
        <end position="661"/>
    </location>
</feature>
<dbReference type="InterPro" id="IPR013840">
    <property type="entry name" value="DNAligase_N"/>
</dbReference>
<dbReference type="Pfam" id="PF03120">
    <property type="entry name" value="OB_DNA_ligase"/>
    <property type="match status" value="1"/>
</dbReference>
<dbReference type="NCBIfam" id="TIGR00575">
    <property type="entry name" value="dnlj"/>
    <property type="match status" value="1"/>
</dbReference>
<feature type="binding site" evidence="15">
    <location>
        <position position="111"/>
    </location>
    <ligand>
        <name>NAD(+)</name>
        <dbReference type="ChEBI" id="CHEBI:57540"/>
    </ligand>
</feature>
<dbReference type="HAMAP" id="MF_01588">
    <property type="entry name" value="DNA_ligase_A"/>
    <property type="match status" value="1"/>
</dbReference>
<reference evidence="18 19" key="1">
    <citation type="submission" date="2012-01" db="EMBL/GenBank/DDBJ databases">
        <title>The Genome Sequence of Facklamia languida CCUG 37842.</title>
        <authorList>
            <consortium name="The Broad Institute Genome Sequencing Platform"/>
            <person name="Earl A."/>
            <person name="Ward D."/>
            <person name="Feldgarden M."/>
            <person name="Gevers D."/>
            <person name="Huys G."/>
            <person name="Young S.K."/>
            <person name="Zeng Q."/>
            <person name="Gargeya S."/>
            <person name="Fitzgerald M."/>
            <person name="Haas B."/>
            <person name="Abouelleil A."/>
            <person name="Alvarado L."/>
            <person name="Arachchi H.M."/>
            <person name="Berlin A."/>
            <person name="Chapman S.B."/>
            <person name="Gearin G."/>
            <person name="Goldberg J."/>
            <person name="Griggs A."/>
            <person name="Gujja S."/>
            <person name="Hansen M."/>
            <person name="Heiman D."/>
            <person name="Howarth C."/>
            <person name="Larimer J."/>
            <person name="Lui A."/>
            <person name="MacDonald P.J.P."/>
            <person name="McCowen C."/>
            <person name="Montmayeur A."/>
            <person name="Murphy C."/>
            <person name="Neiman D."/>
            <person name="Pearson M."/>
            <person name="Priest M."/>
            <person name="Roberts A."/>
            <person name="Saif S."/>
            <person name="Shea T."/>
            <person name="Sisk P."/>
            <person name="Stolte C."/>
            <person name="Sykes S."/>
            <person name="Wortman J."/>
            <person name="Nusbaum C."/>
            <person name="Birren B."/>
        </authorList>
    </citation>
    <scope>NUCLEOTIDE SEQUENCE [LARGE SCALE GENOMIC DNA]</scope>
    <source>
        <strain evidence="18 19">CCUG 37842</strain>
    </source>
</reference>
<dbReference type="GO" id="GO:0046872">
    <property type="term" value="F:metal ion binding"/>
    <property type="evidence" value="ECO:0007669"/>
    <property type="project" value="UniProtKB-KW"/>
</dbReference>
<name>H3NI69_9LACT</name>
<dbReference type="Gene3D" id="1.10.150.20">
    <property type="entry name" value="5' to 3' exonuclease, C-terminal subdomain"/>
    <property type="match status" value="2"/>
</dbReference>
<protein>
    <recommendedName>
        <fullName evidence="3 15">DNA ligase</fullName>
        <ecNumber evidence="2 15">6.5.1.2</ecNumber>
    </recommendedName>
    <alternativeName>
        <fullName evidence="15">Polydeoxyribonucleotide synthase [NAD(+)]</fullName>
    </alternativeName>
</protein>
<feature type="binding site" evidence="15">
    <location>
        <position position="168"/>
    </location>
    <ligand>
        <name>NAD(+)</name>
        <dbReference type="ChEBI" id="CHEBI:57540"/>
    </ligand>
</feature>
<evidence type="ECO:0000313" key="19">
    <source>
        <dbReference type="Proteomes" id="UP000006190"/>
    </source>
</evidence>
<keyword evidence="7 15" id="KW-0227">DNA damage</keyword>
<dbReference type="Gene3D" id="2.40.50.140">
    <property type="entry name" value="Nucleic acid-binding proteins"/>
    <property type="match status" value="1"/>
</dbReference>
<dbReference type="Pfam" id="PF00533">
    <property type="entry name" value="BRCT"/>
    <property type="match status" value="1"/>
</dbReference>
<feature type="binding site" evidence="15">
    <location>
        <position position="284"/>
    </location>
    <ligand>
        <name>NAD(+)</name>
        <dbReference type="ChEBI" id="CHEBI:57540"/>
    </ligand>
</feature>
<dbReference type="SUPFAM" id="SSF52113">
    <property type="entry name" value="BRCT domain"/>
    <property type="match status" value="1"/>
</dbReference>
<evidence type="ECO:0000256" key="13">
    <source>
        <dbReference type="ARBA" id="ARBA00034005"/>
    </source>
</evidence>
<accession>H3NI69</accession>
<dbReference type="InterPro" id="IPR003583">
    <property type="entry name" value="Hlx-hairpin-Hlx_DNA-bd_motif"/>
</dbReference>
<feature type="active site" description="N6-AMP-lysine intermediate" evidence="15">
    <location>
        <position position="113"/>
    </location>
</feature>
<dbReference type="Pfam" id="PF03119">
    <property type="entry name" value="DNA_ligase_ZBD"/>
    <property type="match status" value="1"/>
</dbReference>
<dbReference type="OrthoDB" id="9759736at2"/>
<feature type="binding site" evidence="15">
    <location>
        <begin position="81"/>
        <end position="82"/>
    </location>
    <ligand>
        <name>NAD(+)</name>
        <dbReference type="ChEBI" id="CHEBI:57540"/>
    </ligand>
</feature>
<dbReference type="Gene3D" id="6.20.10.30">
    <property type="match status" value="1"/>
</dbReference>
<dbReference type="SUPFAM" id="SSF47781">
    <property type="entry name" value="RuvA domain 2-like"/>
    <property type="match status" value="1"/>
</dbReference>
<feature type="binding site" evidence="15">
    <location>
        <position position="402"/>
    </location>
    <ligand>
        <name>Zn(2+)</name>
        <dbReference type="ChEBI" id="CHEBI:29105"/>
    </ligand>
</feature>
<evidence type="ECO:0000256" key="10">
    <source>
        <dbReference type="ARBA" id="ARBA00023027"/>
    </source>
</evidence>
<keyword evidence="8 15" id="KW-0862">Zinc</keyword>
<evidence type="ECO:0000256" key="6">
    <source>
        <dbReference type="ARBA" id="ARBA00022723"/>
    </source>
</evidence>
<dbReference type="Gene3D" id="3.40.50.10190">
    <property type="entry name" value="BRCT domain"/>
    <property type="match status" value="1"/>
</dbReference>
<dbReference type="FunFam" id="1.10.150.20:FF:000006">
    <property type="entry name" value="DNA ligase"/>
    <property type="match status" value="1"/>
</dbReference>
<dbReference type="Pfam" id="PF14520">
    <property type="entry name" value="HHH_5"/>
    <property type="match status" value="1"/>
</dbReference>